<dbReference type="SUPFAM" id="SSF54843">
    <property type="entry name" value="Ribosomal protein L22"/>
    <property type="match status" value="1"/>
</dbReference>
<dbReference type="FunCoup" id="A0A2R5GHD6">
    <property type="interactions" value="357"/>
</dbReference>
<evidence type="ECO:0000256" key="1">
    <source>
        <dbReference type="ARBA" id="ARBA00009451"/>
    </source>
</evidence>
<dbReference type="InterPro" id="IPR005721">
    <property type="entry name" value="Ribosomal_uL22_euk/arc"/>
</dbReference>
<evidence type="ECO:0000313" key="6">
    <source>
        <dbReference type="Proteomes" id="UP000241890"/>
    </source>
</evidence>
<dbReference type="PANTHER" id="PTHR11593:SF10">
    <property type="entry name" value="60S RIBOSOMAL PROTEIN L17"/>
    <property type="match status" value="1"/>
</dbReference>
<dbReference type="EMBL" id="BEYU01000035">
    <property type="protein sequence ID" value="GBG27691.1"/>
    <property type="molecule type" value="Genomic_DNA"/>
</dbReference>
<dbReference type="CDD" id="cd00336">
    <property type="entry name" value="Ribosomal_L22"/>
    <property type="match status" value="1"/>
</dbReference>
<dbReference type="NCBIfam" id="TIGR01038">
    <property type="entry name" value="uL22_arch_euk"/>
    <property type="match status" value="1"/>
</dbReference>
<reference evidence="5 6" key="1">
    <citation type="submission" date="2017-12" db="EMBL/GenBank/DDBJ databases">
        <title>Sequencing, de novo assembly and annotation of complete genome of a new Thraustochytrid species, strain FCC1311.</title>
        <authorList>
            <person name="Sedici K."/>
            <person name="Godart F."/>
            <person name="Aiese Cigliano R."/>
            <person name="Sanseverino W."/>
            <person name="Barakat M."/>
            <person name="Ortet P."/>
            <person name="Marechal E."/>
            <person name="Cagnac O."/>
            <person name="Amato A."/>
        </authorList>
    </citation>
    <scope>NUCLEOTIDE SEQUENCE [LARGE SCALE GENOMIC DNA]</scope>
</reference>
<keyword evidence="2 4" id="KW-0689">Ribosomal protein</keyword>
<dbReference type="InParanoid" id="A0A2R5GHD6"/>
<evidence type="ECO:0000313" key="5">
    <source>
        <dbReference type="EMBL" id="GBG27691.1"/>
    </source>
</evidence>
<dbReference type="InterPro" id="IPR001063">
    <property type="entry name" value="Ribosomal_uL22"/>
</dbReference>
<dbReference type="PANTHER" id="PTHR11593">
    <property type="entry name" value="60S RIBOSOMAL PROTEIN L17"/>
    <property type="match status" value="1"/>
</dbReference>
<protein>
    <submittedName>
        <fullName evidence="5">60S ribosomal protein L17</fullName>
    </submittedName>
</protein>
<dbReference type="Pfam" id="PF00237">
    <property type="entry name" value="Ribosomal_L22"/>
    <property type="match status" value="1"/>
</dbReference>
<sequence>MGRSSTYSVDDDKFDPSTSCKARASQLRTHFKKMINVGRFIRGMKIDNAIAYLEQVLEKERAIPFKQHRAGCGRHAQAKIISAPGDQVGWPVKSVKFMLDLLANLRANAESKDLDIDNLYIRHVQVNQAIKMRRRTFRAHGRIGPYMRNPCHVELVAAVKGEPVEKEKRPEPLLTRKRMAQLRRAKVPIGGGVDE</sequence>
<evidence type="ECO:0000256" key="4">
    <source>
        <dbReference type="RuleBase" id="RU004005"/>
    </source>
</evidence>
<keyword evidence="6" id="KW-1185">Reference proteome</keyword>
<name>A0A2R5GHD6_9STRA</name>
<organism evidence="5 6">
    <name type="scientific">Hondaea fermentalgiana</name>
    <dbReference type="NCBI Taxonomy" id="2315210"/>
    <lineage>
        <taxon>Eukaryota</taxon>
        <taxon>Sar</taxon>
        <taxon>Stramenopiles</taxon>
        <taxon>Bigyra</taxon>
        <taxon>Labyrinthulomycetes</taxon>
        <taxon>Thraustochytrida</taxon>
        <taxon>Thraustochytriidae</taxon>
        <taxon>Hondaea</taxon>
    </lineage>
</organism>
<dbReference type="Proteomes" id="UP000241890">
    <property type="component" value="Unassembled WGS sequence"/>
</dbReference>
<dbReference type="Gene3D" id="3.90.470.10">
    <property type="entry name" value="Ribosomal protein L22/L17"/>
    <property type="match status" value="1"/>
</dbReference>
<dbReference type="AlphaFoldDB" id="A0A2R5GHD6"/>
<proteinExistence type="inferred from homology"/>
<comment type="similarity">
    <text evidence="1 4">Belongs to the universal ribosomal protein uL22 family.</text>
</comment>
<gene>
    <name evidence="5" type="ORF">FCC1311_039142</name>
</gene>
<dbReference type="GO" id="GO:0003735">
    <property type="term" value="F:structural constituent of ribosome"/>
    <property type="evidence" value="ECO:0007669"/>
    <property type="project" value="InterPro"/>
</dbReference>
<evidence type="ECO:0000256" key="3">
    <source>
        <dbReference type="ARBA" id="ARBA00023274"/>
    </source>
</evidence>
<dbReference type="GO" id="GO:0022625">
    <property type="term" value="C:cytosolic large ribosomal subunit"/>
    <property type="evidence" value="ECO:0007669"/>
    <property type="project" value="TreeGrafter"/>
</dbReference>
<evidence type="ECO:0000256" key="2">
    <source>
        <dbReference type="ARBA" id="ARBA00022980"/>
    </source>
</evidence>
<keyword evidence="3 4" id="KW-0687">Ribonucleoprotein</keyword>
<accession>A0A2R5GHD6</accession>
<comment type="caution">
    <text evidence="5">The sequence shown here is derived from an EMBL/GenBank/DDBJ whole genome shotgun (WGS) entry which is preliminary data.</text>
</comment>
<dbReference type="GO" id="GO:0002181">
    <property type="term" value="P:cytoplasmic translation"/>
    <property type="evidence" value="ECO:0007669"/>
    <property type="project" value="TreeGrafter"/>
</dbReference>
<dbReference type="InterPro" id="IPR036394">
    <property type="entry name" value="Ribosomal_uL22_sf"/>
</dbReference>
<dbReference type="OrthoDB" id="10254664at2759"/>